<proteinExistence type="predicted"/>
<dbReference type="Proteomes" id="UP001178461">
    <property type="component" value="Chromosome 11"/>
</dbReference>
<dbReference type="PANTHER" id="PTHR40387:SF4">
    <property type="entry name" value="PROTEIN FAM240C"/>
    <property type="match status" value="1"/>
</dbReference>
<dbReference type="EMBL" id="OX395136">
    <property type="protein sequence ID" value="CAI5786981.1"/>
    <property type="molecule type" value="Genomic_DNA"/>
</dbReference>
<dbReference type="AlphaFoldDB" id="A0AA35KZ74"/>
<dbReference type="PANTHER" id="PTHR40387">
    <property type="entry name" value="PROTEIN FAM240B"/>
    <property type="match status" value="1"/>
</dbReference>
<gene>
    <name evidence="1" type="ORF">PODLI_1B011140</name>
</gene>
<sequence>MALKASGERVVSVKMNQHLGSKRRGVAVHDARGLKNFWEEIIEETQAKQKEVEDFQLTRSALNKLRREWTQRLEGRLKMLQKTSEKPKLQSSLLPIEAFQQIHKTVA</sequence>
<reference evidence="1" key="1">
    <citation type="submission" date="2022-12" db="EMBL/GenBank/DDBJ databases">
        <authorList>
            <person name="Alioto T."/>
            <person name="Alioto T."/>
            <person name="Gomez Garrido J."/>
        </authorList>
    </citation>
    <scope>NUCLEOTIDE SEQUENCE</scope>
</reference>
<evidence type="ECO:0000313" key="1">
    <source>
        <dbReference type="EMBL" id="CAI5786981.1"/>
    </source>
</evidence>
<accession>A0AA35KZ74</accession>
<keyword evidence="2" id="KW-1185">Reference proteome</keyword>
<evidence type="ECO:0000313" key="2">
    <source>
        <dbReference type="Proteomes" id="UP001178461"/>
    </source>
</evidence>
<protein>
    <recommendedName>
        <fullName evidence="3">Family with sequence similarity 240 member C</fullName>
    </recommendedName>
</protein>
<name>A0AA35KZ74_9SAUR</name>
<dbReference type="InterPro" id="IPR040261">
    <property type="entry name" value="FAM240"/>
</dbReference>
<evidence type="ECO:0008006" key="3">
    <source>
        <dbReference type="Google" id="ProtNLM"/>
    </source>
</evidence>
<organism evidence="1 2">
    <name type="scientific">Podarcis lilfordi</name>
    <name type="common">Lilford's wall lizard</name>
    <dbReference type="NCBI Taxonomy" id="74358"/>
    <lineage>
        <taxon>Eukaryota</taxon>
        <taxon>Metazoa</taxon>
        <taxon>Chordata</taxon>
        <taxon>Craniata</taxon>
        <taxon>Vertebrata</taxon>
        <taxon>Euteleostomi</taxon>
        <taxon>Lepidosauria</taxon>
        <taxon>Squamata</taxon>
        <taxon>Bifurcata</taxon>
        <taxon>Unidentata</taxon>
        <taxon>Episquamata</taxon>
        <taxon>Laterata</taxon>
        <taxon>Lacertibaenia</taxon>
        <taxon>Lacertidae</taxon>
        <taxon>Podarcis</taxon>
    </lineage>
</organism>